<sequence>MVGLESIRRGEEEDAVSGWKPLSQAEACMALNLASYISWWEEPSHAGWIKATPCLLSLTSFCSSFPYSPTGVSWLAGRVSLSKIGVYFMGALFQNADRSLSKKLVPPPLPSNMCGEYAKVGIGSWHRNLRNVGEVCLTNRRAPSSLGAADQSISESKMVINGIRNLSEVGVKLKLDLRGRMAFSSL</sequence>
<evidence type="ECO:0000313" key="2">
    <source>
        <dbReference type="Proteomes" id="UP001367508"/>
    </source>
</evidence>
<gene>
    <name evidence="1" type="ORF">VNO77_03824</name>
</gene>
<comment type="caution">
    <text evidence="1">The sequence shown here is derived from an EMBL/GenBank/DDBJ whole genome shotgun (WGS) entry which is preliminary data.</text>
</comment>
<keyword evidence="2" id="KW-1185">Reference proteome</keyword>
<protein>
    <submittedName>
        <fullName evidence="1">Uncharacterized protein</fullName>
    </submittedName>
</protein>
<reference evidence="1 2" key="1">
    <citation type="submission" date="2024-01" db="EMBL/GenBank/DDBJ databases">
        <title>The genomes of 5 underutilized Papilionoideae crops provide insights into root nodulation and disease resistanc.</title>
        <authorList>
            <person name="Jiang F."/>
        </authorList>
    </citation>
    <scope>NUCLEOTIDE SEQUENCE [LARGE SCALE GENOMIC DNA]</scope>
    <source>
        <strain evidence="1">LVBAO_FW01</strain>
        <tissue evidence="1">Leaves</tissue>
    </source>
</reference>
<name>A0AAN9RCL0_CANGL</name>
<organism evidence="1 2">
    <name type="scientific">Canavalia gladiata</name>
    <name type="common">Sword bean</name>
    <name type="synonym">Dolichos gladiatus</name>
    <dbReference type="NCBI Taxonomy" id="3824"/>
    <lineage>
        <taxon>Eukaryota</taxon>
        <taxon>Viridiplantae</taxon>
        <taxon>Streptophyta</taxon>
        <taxon>Embryophyta</taxon>
        <taxon>Tracheophyta</taxon>
        <taxon>Spermatophyta</taxon>
        <taxon>Magnoliopsida</taxon>
        <taxon>eudicotyledons</taxon>
        <taxon>Gunneridae</taxon>
        <taxon>Pentapetalae</taxon>
        <taxon>rosids</taxon>
        <taxon>fabids</taxon>
        <taxon>Fabales</taxon>
        <taxon>Fabaceae</taxon>
        <taxon>Papilionoideae</taxon>
        <taxon>50 kb inversion clade</taxon>
        <taxon>NPAAA clade</taxon>
        <taxon>indigoferoid/millettioid clade</taxon>
        <taxon>Phaseoleae</taxon>
        <taxon>Canavalia</taxon>
    </lineage>
</organism>
<dbReference type="AlphaFoldDB" id="A0AAN9RCL0"/>
<dbReference type="Proteomes" id="UP001367508">
    <property type="component" value="Unassembled WGS sequence"/>
</dbReference>
<accession>A0AAN9RCL0</accession>
<proteinExistence type="predicted"/>
<evidence type="ECO:0000313" key="1">
    <source>
        <dbReference type="EMBL" id="KAK7361743.1"/>
    </source>
</evidence>
<dbReference type="EMBL" id="JAYMYQ010000001">
    <property type="protein sequence ID" value="KAK7361743.1"/>
    <property type="molecule type" value="Genomic_DNA"/>
</dbReference>